<accession>A0ABP9KN29</accession>
<organism evidence="3 4">
    <name type="scientific">Nocardia callitridis</name>
    <dbReference type="NCBI Taxonomy" id="648753"/>
    <lineage>
        <taxon>Bacteria</taxon>
        <taxon>Bacillati</taxon>
        <taxon>Actinomycetota</taxon>
        <taxon>Actinomycetes</taxon>
        <taxon>Mycobacteriales</taxon>
        <taxon>Nocardiaceae</taxon>
        <taxon>Nocardia</taxon>
    </lineage>
</organism>
<sequence length="169" mass="18217">MSITRIVPLSPKTSVVAKVSTTPREPAIPAAERSNNRPVASRAKSSQRPPCADAPDNWDMDTGSPEAWHAAVQVCGSCPLAAQCTQLVRELIERGDGPRAMIWAGVAYDNSGTIVENLDRHRVTPVGHKRPMRIIRNGSRPLRAGPALAAPRRHIVLGRPLERTGIEAG</sequence>
<evidence type="ECO:0000313" key="3">
    <source>
        <dbReference type="EMBL" id="GAA5062332.1"/>
    </source>
</evidence>
<comment type="caution">
    <text evidence="3">The sequence shown here is derived from an EMBL/GenBank/DDBJ whole genome shotgun (WGS) entry which is preliminary data.</text>
</comment>
<dbReference type="Proteomes" id="UP001500603">
    <property type="component" value="Unassembled WGS sequence"/>
</dbReference>
<gene>
    <name evidence="3" type="ORF">GCM10023318_45840</name>
</gene>
<name>A0ABP9KN29_9NOCA</name>
<keyword evidence="4" id="KW-1185">Reference proteome</keyword>
<evidence type="ECO:0000313" key="4">
    <source>
        <dbReference type="Proteomes" id="UP001500603"/>
    </source>
</evidence>
<reference evidence="4" key="1">
    <citation type="journal article" date="2019" name="Int. J. Syst. Evol. Microbiol.">
        <title>The Global Catalogue of Microorganisms (GCM) 10K type strain sequencing project: providing services to taxonomists for standard genome sequencing and annotation.</title>
        <authorList>
            <consortium name="The Broad Institute Genomics Platform"/>
            <consortium name="The Broad Institute Genome Sequencing Center for Infectious Disease"/>
            <person name="Wu L."/>
            <person name="Ma J."/>
        </authorList>
    </citation>
    <scope>NUCLEOTIDE SEQUENCE [LARGE SCALE GENOMIC DNA]</scope>
    <source>
        <strain evidence="4">JCM 18298</strain>
    </source>
</reference>
<feature type="region of interest" description="Disordered" evidence="1">
    <location>
        <begin position="18"/>
        <end position="59"/>
    </location>
</feature>
<protein>
    <recommendedName>
        <fullName evidence="2">4Fe-4S Wbl-type domain-containing protein</fullName>
    </recommendedName>
</protein>
<evidence type="ECO:0000256" key="1">
    <source>
        <dbReference type="SAM" id="MobiDB-lite"/>
    </source>
</evidence>
<proteinExistence type="predicted"/>
<dbReference type="PROSITE" id="PS51674">
    <property type="entry name" value="4FE4S_WBL"/>
    <property type="match status" value="1"/>
</dbReference>
<evidence type="ECO:0000259" key="2">
    <source>
        <dbReference type="PROSITE" id="PS51674"/>
    </source>
</evidence>
<dbReference type="EMBL" id="BAABJM010000005">
    <property type="protein sequence ID" value="GAA5062332.1"/>
    <property type="molecule type" value="Genomic_DNA"/>
</dbReference>
<feature type="domain" description="4Fe-4S Wbl-type" evidence="2">
    <location>
        <begin position="50"/>
        <end position="113"/>
    </location>
</feature>
<dbReference type="InterPro" id="IPR034768">
    <property type="entry name" value="4FE4S_WBL"/>
</dbReference>